<sequence length="117" mass="12869">MFQIGDLLPHSLKLKRPSNRPQGTLELEILARYPYSPGSDSYPTNGSTLQGTGYPYEQPPNYGESASYGDPGYGKPASEEKKKSGNAIETSKKVKEDLDDIEDDDDDDDDVHECGLL</sequence>
<dbReference type="RefSeq" id="XP_021844317.2">
    <property type="nucleotide sequence ID" value="XM_021988625.2"/>
</dbReference>
<reference evidence="3" key="2">
    <citation type="submission" date="2025-08" db="UniProtKB">
        <authorList>
            <consortium name="RefSeq"/>
        </authorList>
    </citation>
    <scope>IDENTIFICATION</scope>
    <source>
        <tissue evidence="3">Leaf</tissue>
    </source>
</reference>
<feature type="compositionally biased region" description="Polar residues" evidence="1">
    <location>
        <begin position="38"/>
        <end position="51"/>
    </location>
</feature>
<feature type="region of interest" description="Disordered" evidence="1">
    <location>
        <begin position="1"/>
        <end position="117"/>
    </location>
</feature>
<dbReference type="Proteomes" id="UP000813463">
    <property type="component" value="Chromosome 3"/>
</dbReference>
<keyword evidence="2" id="KW-1185">Reference proteome</keyword>
<accession>A0A9R0I7M2</accession>
<evidence type="ECO:0000256" key="1">
    <source>
        <dbReference type="SAM" id="MobiDB-lite"/>
    </source>
</evidence>
<protein>
    <submittedName>
        <fullName evidence="3">Uncharacterized protein</fullName>
    </submittedName>
</protein>
<dbReference type="KEGG" id="soe:110784188"/>
<evidence type="ECO:0000313" key="3">
    <source>
        <dbReference type="RefSeq" id="XP_021844317.2"/>
    </source>
</evidence>
<organism evidence="2 3">
    <name type="scientific">Spinacia oleracea</name>
    <name type="common">Spinach</name>
    <dbReference type="NCBI Taxonomy" id="3562"/>
    <lineage>
        <taxon>Eukaryota</taxon>
        <taxon>Viridiplantae</taxon>
        <taxon>Streptophyta</taxon>
        <taxon>Embryophyta</taxon>
        <taxon>Tracheophyta</taxon>
        <taxon>Spermatophyta</taxon>
        <taxon>Magnoliopsida</taxon>
        <taxon>eudicotyledons</taxon>
        <taxon>Gunneridae</taxon>
        <taxon>Pentapetalae</taxon>
        <taxon>Caryophyllales</taxon>
        <taxon>Chenopodiaceae</taxon>
        <taxon>Chenopodioideae</taxon>
        <taxon>Anserineae</taxon>
        <taxon>Spinacia</taxon>
    </lineage>
</organism>
<evidence type="ECO:0000313" key="2">
    <source>
        <dbReference type="Proteomes" id="UP000813463"/>
    </source>
</evidence>
<gene>
    <name evidence="3" type="primary">LOC110784188</name>
</gene>
<feature type="compositionally biased region" description="Acidic residues" evidence="1">
    <location>
        <begin position="97"/>
        <end position="111"/>
    </location>
</feature>
<dbReference type="AlphaFoldDB" id="A0A9R0I7M2"/>
<reference evidence="2" key="1">
    <citation type="journal article" date="2021" name="Nat. Commun.">
        <title>Genomic analyses provide insights into spinach domestication and the genetic basis of agronomic traits.</title>
        <authorList>
            <person name="Cai X."/>
            <person name="Sun X."/>
            <person name="Xu C."/>
            <person name="Sun H."/>
            <person name="Wang X."/>
            <person name="Ge C."/>
            <person name="Zhang Z."/>
            <person name="Wang Q."/>
            <person name="Fei Z."/>
            <person name="Jiao C."/>
            <person name="Wang Q."/>
        </authorList>
    </citation>
    <scope>NUCLEOTIDE SEQUENCE [LARGE SCALE GENOMIC DNA]</scope>
    <source>
        <strain evidence="2">cv. Varoflay</strain>
    </source>
</reference>
<name>A0A9R0I7M2_SPIOL</name>
<proteinExistence type="predicted"/>
<dbReference type="GeneID" id="110784188"/>